<proteinExistence type="predicted"/>
<organism evidence="1">
    <name type="scientific">Brassica cretica</name>
    <name type="common">Mustard</name>
    <dbReference type="NCBI Taxonomy" id="69181"/>
    <lineage>
        <taxon>Eukaryota</taxon>
        <taxon>Viridiplantae</taxon>
        <taxon>Streptophyta</taxon>
        <taxon>Embryophyta</taxon>
        <taxon>Tracheophyta</taxon>
        <taxon>Spermatophyta</taxon>
        <taxon>Magnoliopsida</taxon>
        <taxon>eudicotyledons</taxon>
        <taxon>Gunneridae</taxon>
        <taxon>Pentapetalae</taxon>
        <taxon>rosids</taxon>
        <taxon>malvids</taxon>
        <taxon>Brassicales</taxon>
        <taxon>Brassicaceae</taxon>
        <taxon>Brassiceae</taxon>
        <taxon>Brassica</taxon>
    </lineage>
</organism>
<evidence type="ECO:0000313" key="1">
    <source>
        <dbReference type="EMBL" id="KAF2575112.1"/>
    </source>
</evidence>
<accession>A0A8S9J0Q8</accession>
<dbReference type="EMBL" id="QGKY02001015">
    <property type="protein sequence ID" value="KAF2575112.1"/>
    <property type="molecule type" value="Genomic_DNA"/>
</dbReference>
<gene>
    <name evidence="1" type="ORF">F2Q70_00002411</name>
</gene>
<name>A0A8S9J0Q8_BRACR</name>
<reference evidence="1" key="1">
    <citation type="submission" date="2019-12" db="EMBL/GenBank/DDBJ databases">
        <title>Genome sequencing and annotation of Brassica cretica.</title>
        <authorList>
            <person name="Studholme D.J."/>
            <person name="Sarris P.F."/>
        </authorList>
    </citation>
    <scope>NUCLEOTIDE SEQUENCE</scope>
    <source>
        <strain evidence="1">PFS-102/07</strain>
        <tissue evidence="1">Leaf</tissue>
    </source>
</reference>
<dbReference type="AlphaFoldDB" id="A0A8S9J0Q8"/>
<sequence>MGRTALGRPWNSPIASECARSGSDLKFKTCRNSDVSLPSALSCLAVSPQLVSAIGCHLLQGGAFIYPEPSAFKEYLHFFSSSSNGAPGCEPVVAVDEVEEQSRRQAELHSRALVRAERRGKRAIVAEMKRRAALFATEFESFKDAQKFVGDFRECRGSVATLYESQNEDFSFPAEVAEMSGLINGCAHAESLVPPIEGRVRQLWDSIEVSEDTAEAGTGVGDEGAGVADREVDQPVSSFGISMSGFLDFEL</sequence>
<protein>
    <submittedName>
        <fullName evidence="1">Uncharacterized protein</fullName>
    </submittedName>
</protein>
<comment type="caution">
    <text evidence="1">The sequence shown here is derived from an EMBL/GenBank/DDBJ whole genome shotgun (WGS) entry which is preliminary data.</text>
</comment>